<dbReference type="GO" id="GO:0016740">
    <property type="term" value="F:transferase activity"/>
    <property type="evidence" value="ECO:0007669"/>
    <property type="project" value="UniProtKB-KW"/>
</dbReference>
<dbReference type="KEGG" id="emo:DM558_00995"/>
<dbReference type="InterPro" id="IPR042072">
    <property type="entry name" value="DsrC-like_C"/>
</dbReference>
<evidence type="ECO:0000313" key="5">
    <source>
        <dbReference type="EMBL" id="AZS49440.1"/>
    </source>
</evidence>
<dbReference type="NCBIfam" id="TIGR03342">
    <property type="entry name" value="dsrC_tusE_dsvC"/>
    <property type="match status" value="1"/>
</dbReference>
<organism evidence="5 6">
    <name type="scientific">Entomomonas moraniae</name>
    <dbReference type="NCBI Taxonomy" id="2213226"/>
    <lineage>
        <taxon>Bacteria</taxon>
        <taxon>Pseudomonadati</taxon>
        <taxon>Pseudomonadota</taxon>
        <taxon>Gammaproteobacteria</taxon>
        <taxon>Pseudomonadales</taxon>
        <taxon>Pseudomonadaceae</taxon>
        <taxon>Entomomonas</taxon>
    </lineage>
</organism>
<dbReference type="SUPFAM" id="SSF69721">
    <property type="entry name" value="DsrC, the gamma subunit of dissimilatory sulfite reductase"/>
    <property type="match status" value="1"/>
</dbReference>
<dbReference type="AlphaFoldDB" id="A0A3S9XAK3"/>
<dbReference type="PIRSF" id="PIRSF006223">
    <property type="entry name" value="DsrC_TusE"/>
    <property type="match status" value="1"/>
</dbReference>
<accession>A0A3S9XAK3</accession>
<comment type="function">
    <text evidence="3">Part of a sulfur-relay system.</text>
</comment>
<reference evidence="6" key="1">
    <citation type="submission" date="2018-06" db="EMBL/GenBank/DDBJ databases">
        <title>Complete genome of Pseudomonas insecticola strain QZS01.</title>
        <authorList>
            <person name="Wang J."/>
            <person name="Su Q."/>
        </authorList>
    </citation>
    <scope>NUCLEOTIDE SEQUENCE [LARGE SCALE GENOMIC DNA]</scope>
    <source>
        <strain evidence="6">QZS01</strain>
    </source>
</reference>
<comment type="similarity">
    <text evidence="3">Belongs to the dsrC/tusE family.</text>
</comment>
<dbReference type="Pfam" id="PF04358">
    <property type="entry name" value="DsrC"/>
    <property type="match status" value="1"/>
</dbReference>
<dbReference type="EC" id="2.8.1.-" evidence="3"/>
<dbReference type="InterPro" id="IPR007453">
    <property type="entry name" value="DsrC/TusE"/>
</dbReference>
<dbReference type="PANTHER" id="PTHR37010">
    <property type="entry name" value="SULFURTRANSFERASE TUSE"/>
    <property type="match status" value="1"/>
</dbReference>
<evidence type="ECO:0000256" key="2">
    <source>
        <dbReference type="ARBA" id="ARBA00022490"/>
    </source>
</evidence>
<sequence>MKLTVNHQDIMLDDEGYLINLQDWSPAVANALAERESITLTESHWQIIELLRAFYQQYALSPSNRPLIKYLNQQLPTQQINSLTLNLLFNGSPAKLAAKLAGLPKPTNCL</sequence>
<name>A0A3S9XAK3_9GAMM</name>
<comment type="subcellular location">
    <subcellularLocation>
        <location evidence="1">Cytoplasm</location>
    </subcellularLocation>
</comment>
<evidence type="ECO:0000256" key="4">
    <source>
        <dbReference type="PIRSR" id="PIRSR006223-50"/>
    </source>
</evidence>
<dbReference type="InterPro" id="IPR043163">
    <property type="entry name" value="DsrC-like_N"/>
</dbReference>
<gene>
    <name evidence="5" type="primary">tusE</name>
    <name evidence="5" type="ORF">DM558_00995</name>
</gene>
<dbReference type="InterPro" id="IPR025526">
    <property type="entry name" value="DsrC-like_dom_sf"/>
</dbReference>
<dbReference type="GO" id="GO:0097163">
    <property type="term" value="F:sulfur carrier activity"/>
    <property type="evidence" value="ECO:0007669"/>
    <property type="project" value="TreeGrafter"/>
</dbReference>
<evidence type="ECO:0000256" key="3">
    <source>
        <dbReference type="PIRNR" id="PIRNR006223"/>
    </source>
</evidence>
<keyword evidence="2" id="KW-0963">Cytoplasm</keyword>
<dbReference type="GO" id="GO:0005737">
    <property type="term" value="C:cytoplasm"/>
    <property type="evidence" value="ECO:0007669"/>
    <property type="project" value="UniProtKB-SubCell"/>
</dbReference>
<dbReference type="Proteomes" id="UP000273143">
    <property type="component" value="Chromosome"/>
</dbReference>
<evidence type="ECO:0000256" key="1">
    <source>
        <dbReference type="ARBA" id="ARBA00004496"/>
    </source>
</evidence>
<dbReference type="Gene3D" id="3.30.1420.10">
    <property type="match status" value="1"/>
</dbReference>
<proteinExistence type="inferred from homology"/>
<evidence type="ECO:0000313" key="6">
    <source>
        <dbReference type="Proteomes" id="UP000273143"/>
    </source>
</evidence>
<dbReference type="Gene3D" id="1.10.10.370">
    <property type="entry name" value="DsrC-like protein, C-terminal domain"/>
    <property type="match status" value="1"/>
</dbReference>
<dbReference type="GO" id="GO:0002143">
    <property type="term" value="P:tRNA wobble position uridine thiolation"/>
    <property type="evidence" value="ECO:0007669"/>
    <property type="project" value="TreeGrafter"/>
</dbReference>
<dbReference type="RefSeq" id="WP_127161653.1">
    <property type="nucleotide sequence ID" value="NZ_CP029822.1"/>
</dbReference>
<dbReference type="PANTHER" id="PTHR37010:SF1">
    <property type="entry name" value="SULFURTRANSFERASE TUSE"/>
    <property type="match status" value="1"/>
</dbReference>
<protein>
    <recommendedName>
        <fullName evidence="3">Sulfurtransferase</fullName>
        <ecNumber evidence="3">2.8.1.-</ecNumber>
    </recommendedName>
</protein>
<keyword evidence="3" id="KW-0808">Transferase</keyword>
<dbReference type="EMBL" id="CP029822">
    <property type="protein sequence ID" value="AZS49440.1"/>
    <property type="molecule type" value="Genomic_DNA"/>
</dbReference>
<keyword evidence="6" id="KW-1185">Reference proteome</keyword>
<feature type="active site" description="Cysteine persulfide intermediate" evidence="4">
    <location>
        <position position="109"/>
    </location>
</feature>